<protein>
    <submittedName>
        <fullName evidence="3">Sec1 family domain-containing protein MIP3 isoform X1</fullName>
    </submittedName>
</protein>
<dbReference type="GO" id="GO:0016192">
    <property type="term" value="P:vesicle-mediated transport"/>
    <property type="evidence" value="ECO:0007669"/>
    <property type="project" value="InterPro"/>
</dbReference>
<feature type="region of interest" description="Disordered" evidence="2">
    <location>
        <begin position="178"/>
        <end position="200"/>
    </location>
</feature>
<dbReference type="Proteomes" id="UP001140949">
    <property type="component" value="Unassembled WGS sequence"/>
</dbReference>
<evidence type="ECO:0000256" key="2">
    <source>
        <dbReference type="SAM" id="MobiDB-lite"/>
    </source>
</evidence>
<dbReference type="AlphaFoldDB" id="A0AAX6FMG5"/>
<evidence type="ECO:0000313" key="4">
    <source>
        <dbReference type="Proteomes" id="UP001140949"/>
    </source>
</evidence>
<dbReference type="PANTHER" id="PTHR11679">
    <property type="entry name" value="VESICLE PROTEIN SORTING-ASSOCIATED"/>
    <property type="match status" value="1"/>
</dbReference>
<accession>A0AAX6FMG5</accession>
<dbReference type="InterPro" id="IPR001619">
    <property type="entry name" value="Sec1-like"/>
</dbReference>
<evidence type="ECO:0000256" key="1">
    <source>
        <dbReference type="ARBA" id="ARBA00009884"/>
    </source>
</evidence>
<organism evidence="3 4">
    <name type="scientific">Iris pallida</name>
    <name type="common">Sweet iris</name>
    <dbReference type="NCBI Taxonomy" id="29817"/>
    <lineage>
        <taxon>Eukaryota</taxon>
        <taxon>Viridiplantae</taxon>
        <taxon>Streptophyta</taxon>
        <taxon>Embryophyta</taxon>
        <taxon>Tracheophyta</taxon>
        <taxon>Spermatophyta</taxon>
        <taxon>Magnoliopsida</taxon>
        <taxon>Liliopsida</taxon>
        <taxon>Asparagales</taxon>
        <taxon>Iridaceae</taxon>
        <taxon>Iridoideae</taxon>
        <taxon>Irideae</taxon>
        <taxon>Iris</taxon>
    </lineage>
</organism>
<reference evidence="3" key="2">
    <citation type="submission" date="2023-04" db="EMBL/GenBank/DDBJ databases">
        <authorList>
            <person name="Bruccoleri R.E."/>
            <person name="Oakeley E.J."/>
            <person name="Faust A.-M."/>
            <person name="Dessus-Babus S."/>
            <person name="Altorfer M."/>
            <person name="Burckhardt D."/>
            <person name="Oertli M."/>
            <person name="Naumann U."/>
            <person name="Petersen F."/>
            <person name="Wong J."/>
        </authorList>
    </citation>
    <scope>NUCLEOTIDE SEQUENCE</scope>
    <source>
        <strain evidence="3">GSM-AAB239-AS_SAM_17_03QT</strain>
        <tissue evidence="3">Leaf</tissue>
    </source>
</reference>
<sequence>MASVDLIKSCLDSIRQISDEIENAVVYLDAGCLEAFQFVGAFPLLLELGVRSVCSLENMSPLDITADWNSTCTDPASKMVVITSRLLSDAHRYILRCLGTHQTILHCLIFTSISEIAHSAYVDSPLGPDAFREYETLLLQDYEELLKKCERKRTSSHQHSGTRHSAGARQEKLSFDSNDWSQLGSNETYDQNVESGSAGRDIYDDNSVTCTEGEDGSTSLLISVHHFPMILCPISQRVFVFPSEGTVAEACLSYEREDSFSPGLPSICSGLPSDGEDIPPGATLTAHFLYHLAAKMDLKLEIFSLGDTSKVIGKMLTDMSSLYDVGRRNKRSAGLLLIDRTLDLLTPCCHGDSFLDRLLAFVPRTERSNSSFPVKNSQIASKHSPVSLQRRPLDIRIPFESIFSKEEHKMSSTRLSESIIAFVSGWNSTEVVSAATDLADVAEKVHNNSMDFELGSLLSGSFLSNYRGANDLEVLLDRRAKDGPLMIKKWLLEALKQEKIPLNSKTRLGLTTASELHSLAKKLAPDQMSLIRNRGIIQLALAAEIALSEPHSSRWDAFVSAERILSISSVDNSQSLSSQLRDFINTSTLARSNEHKTIEPSNSLLSFQDALLLGMIGYILAGENFPTSGSNGPFSWEEEHYLKEAVVDAILETAMTSKLRFLRGLQKELEDNSRKEKSVKHEDVASEPSNIDDFDDQWGSWDDEDTDQQNDQAYGDMQLKLELRDRVDHLFKFFHKLSGLKWRNPSLKEGWAASLSNFGSDPYARKGLLYKLLKTLLAKYDIPGLEYHSSGVGRFLKSGFGRFGLGQAKPSFGDQSVLLVFVVGGMNTLEVREAMEAVSESNRPDTELILGGTTLLTPDDMFELLLGSSSFI</sequence>
<evidence type="ECO:0000313" key="3">
    <source>
        <dbReference type="EMBL" id="KAJ6817288.1"/>
    </source>
</evidence>
<comment type="similarity">
    <text evidence="1">Belongs to the STXBP/unc-18/SEC1 family.</text>
</comment>
<proteinExistence type="inferred from homology"/>
<feature type="compositionally biased region" description="Acidic residues" evidence="2">
    <location>
        <begin position="690"/>
        <end position="707"/>
    </location>
</feature>
<dbReference type="InterPro" id="IPR027482">
    <property type="entry name" value="Sec1-like_dom2"/>
</dbReference>
<dbReference type="InterPro" id="IPR036045">
    <property type="entry name" value="Sec1-like_sf"/>
</dbReference>
<dbReference type="SUPFAM" id="SSF56815">
    <property type="entry name" value="Sec1/munc18-like (SM) proteins"/>
    <property type="match status" value="2"/>
</dbReference>
<feature type="region of interest" description="Disordered" evidence="2">
    <location>
        <begin position="672"/>
        <end position="707"/>
    </location>
</feature>
<feature type="compositionally biased region" description="Basic and acidic residues" evidence="2">
    <location>
        <begin position="672"/>
        <end position="684"/>
    </location>
</feature>
<name>A0AAX6FMG5_IRIPA</name>
<keyword evidence="4" id="KW-1185">Reference proteome</keyword>
<feature type="compositionally biased region" description="Polar residues" evidence="2">
    <location>
        <begin position="178"/>
        <end position="195"/>
    </location>
</feature>
<dbReference type="Gene3D" id="3.40.50.1910">
    <property type="match status" value="1"/>
</dbReference>
<comment type="caution">
    <text evidence="3">The sequence shown here is derived from an EMBL/GenBank/DDBJ whole genome shotgun (WGS) entry which is preliminary data.</text>
</comment>
<dbReference type="EMBL" id="JANAVB010027997">
    <property type="protein sequence ID" value="KAJ6817288.1"/>
    <property type="molecule type" value="Genomic_DNA"/>
</dbReference>
<gene>
    <name evidence="3" type="ORF">M6B38_412090</name>
</gene>
<reference evidence="3" key="1">
    <citation type="journal article" date="2023" name="GigaByte">
        <title>Genome assembly of the bearded iris, Iris pallida Lam.</title>
        <authorList>
            <person name="Bruccoleri R.E."/>
            <person name="Oakeley E.J."/>
            <person name="Faust A.M.E."/>
            <person name="Altorfer M."/>
            <person name="Dessus-Babus S."/>
            <person name="Burckhardt D."/>
            <person name="Oertli M."/>
            <person name="Naumann U."/>
            <person name="Petersen F."/>
            <person name="Wong J."/>
        </authorList>
    </citation>
    <scope>NUCLEOTIDE SEQUENCE</scope>
    <source>
        <strain evidence="3">GSM-AAB239-AS_SAM_17_03QT</strain>
    </source>
</reference>